<gene>
    <name evidence="5" type="ORF">ACFODW_07280</name>
</gene>
<dbReference type="PANTHER" id="PTHR43408">
    <property type="entry name" value="FMN REDUCTASE (NADPH)"/>
    <property type="match status" value="1"/>
</dbReference>
<comment type="caution">
    <text evidence="5">The sequence shown here is derived from an EMBL/GenBank/DDBJ whole genome shotgun (WGS) entry which is preliminary data.</text>
</comment>
<protein>
    <submittedName>
        <fullName evidence="5">NADPH-dependent FMN reductase</fullName>
        <ecNumber evidence="5">1.-.-.-</ecNumber>
    </submittedName>
</protein>
<evidence type="ECO:0000313" key="6">
    <source>
        <dbReference type="Proteomes" id="UP001595387"/>
    </source>
</evidence>
<dbReference type="InterPro" id="IPR051814">
    <property type="entry name" value="NAD(P)H-dep_FMN_reductase"/>
</dbReference>
<feature type="domain" description="NADPH-dependent FMN reductase-like" evidence="4">
    <location>
        <begin position="1"/>
        <end position="143"/>
    </location>
</feature>
<evidence type="ECO:0000259" key="4">
    <source>
        <dbReference type="Pfam" id="PF03358"/>
    </source>
</evidence>
<evidence type="ECO:0000256" key="2">
    <source>
        <dbReference type="ARBA" id="ARBA00022643"/>
    </source>
</evidence>
<dbReference type="InterPro" id="IPR005025">
    <property type="entry name" value="FMN_Rdtase-like_dom"/>
</dbReference>
<accession>A0ABV7A556</accession>
<dbReference type="EC" id="1.-.-.-" evidence="5"/>
<organism evidence="5 6">
    <name type="scientific">Virgibacillus sediminis</name>
    <dbReference type="NCBI Taxonomy" id="202260"/>
    <lineage>
        <taxon>Bacteria</taxon>
        <taxon>Bacillati</taxon>
        <taxon>Bacillota</taxon>
        <taxon>Bacilli</taxon>
        <taxon>Bacillales</taxon>
        <taxon>Bacillaceae</taxon>
        <taxon>Virgibacillus</taxon>
    </lineage>
</organism>
<evidence type="ECO:0000313" key="5">
    <source>
        <dbReference type="EMBL" id="MFC2948141.1"/>
    </source>
</evidence>
<keyword evidence="3 5" id="KW-0560">Oxidoreductase</keyword>
<evidence type="ECO:0000256" key="3">
    <source>
        <dbReference type="ARBA" id="ARBA00023002"/>
    </source>
</evidence>
<dbReference type="Proteomes" id="UP001595387">
    <property type="component" value="Unassembled WGS sequence"/>
</dbReference>
<dbReference type="Pfam" id="PF03358">
    <property type="entry name" value="FMN_red"/>
    <property type="match status" value="1"/>
</dbReference>
<dbReference type="RefSeq" id="WP_390304776.1">
    <property type="nucleotide sequence ID" value="NZ_JBHRRZ010000013.1"/>
</dbReference>
<keyword evidence="6" id="KW-1185">Reference proteome</keyword>
<proteinExistence type="predicted"/>
<sequence length="189" mass="21238">MKVVGLSGSRIGSKTRTAMEYTMTAVADKYPDAETTLIDLADYDIQFSDGRDYREYEGDTKYVTQIIMEADAIIIGTPIFQASIPATLKNIFDLIPADALQGKVASILVTAGSPKHYLIAEQQLKPILGYMKALVVQTYVFIEAKDFYQKEIINEDVLDRMDRLAEDTAVLTETYKRIREEKEADLSFS</sequence>
<reference evidence="6" key="1">
    <citation type="journal article" date="2019" name="Int. J. Syst. Evol. Microbiol.">
        <title>The Global Catalogue of Microorganisms (GCM) 10K type strain sequencing project: providing services to taxonomists for standard genome sequencing and annotation.</title>
        <authorList>
            <consortium name="The Broad Institute Genomics Platform"/>
            <consortium name="The Broad Institute Genome Sequencing Center for Infectious Disease"/>
            <person name="Wu L."/>
            <person name="Ma J."/>
        </authorList>
    </citation>
    <scope>NUCLEOTIDE SEQUENCE [LARGE SCALE GENOMIC DNA]</scope>
    <source>
        <strain evidence="6">KCTC 13193</strain>
    </source>
</reference>
<name>A0ABV7A556_9BACI</name>
<evidence type="ECO:0000256" key="1">
    <source>
        <dbReference type="ARBA" id="ARBA00022630"/>
    </source>
</evidence>
<dbReference type="SUPFAM" id="SSF52218">
    <property type="entry name" value="Flavoproteins"/>
    <property type="match status" value="1"/>
</dbReference>
<dbReference type="PANTHER" id="PTHR43408:SF2">
    <property type="entry name" value="FMN REDUCTASE (NADPH)"/>
    <property type="match status" value="1"/>
</dbReference>
<dbReference type="Gene3D" id="3.40.50.360">
    <property type="match status" value="1"/>
</dbReference>
<dbReference type="InterPro" id="IPR029039">
    <property type="entry name" value="Flavoprotein-like_sf"/>
</dbReference>
<dbReference type="EMBL" id="JBHRRZ010000013">
    <property type="protein sequence ID" value="MFC2948141.1"/>
    <property type="molecule type" value="Genomic_DNA"/>
</dbReference>
<keyword evidence="2" id="KW-0288">FMN</keyword>
<keyword evidence="1" id="KW-0285">Flavoprotein</keyword>
<dbReference type="GO" id="GO:0016491">
    <property type="term" value="F:oxidoreductase activity"/>
    <property type="evidence" value="ECO:0007669"/>
    <property type="project" value="UniProtKB-KW"/>
</dbReference>